<dbReference type="OMA" id="ATHTWEY"/>
<accession>D8Q9T7</accession>
<feature type="transmembrane region" description="Helical" evidence="1">
    <location>
        <begin position="154"/>
        <end position="176"/>
    </location>
</feature>
<keyword evidence="1" id="KW-0472">Membrane</keyword>
<dbReference type="InterPro" id="IPR052979">
    <property type="entry name" value="Adenylate-forming_domain"/>
</dbReference>
<feature type="transmembrane region" description="Helical" evidence="1">
    <location>
        <begin position="191"/>
        <end position="209"/>
    </location>
</feature>
<name>D8Q9T7_SCHCM</name>
<dbReference type="eggNOG" id="ENOG502QQU2">
    <property type="taxonomic scope" value="Eukaryota"/>
</dbReference>
<dbReference type="PANTHER" id="PTHR33927">
    <property type="entry name" value="TRANSMEMBRANE PROTEIN"/>
    <property type="match status" value="1"/>
</dbReference>
<dbReference type="InParanoid" id="D8Q9T7"/>
<keyword evidence="1" id="KW-0812">Transmembrane</keyword>
<evidence type="ECO:0000313" key="2">
    <source>
        <dbReference type="EMBL" id="EFI95721.1"/>
    </source>
</evidence>
<feature type="transmembrane region" description="Helical" evidence="1">
    <location>
        <begin position="122"/>
        <end position="142"/>
    </location>
</feature>
<dbReference type="EMBL" id="GL377308">
    <property type="protein sequence ID" value="EFI95721.1"/>
    <property type="molecule type" value="Genomic_DNA"/>
</dbReference>
<organism evidence="3">
    <name type="scientific">Schizophyllum commune (strain H4-8 / FGSC 9210)</name>
    <name type="common">Split gill fungus</name>
    <dbReference type="NCBI Taxonomy" id="578458"/>
    <lineage>
        <taxon>Eukaryota</taxon>
        <taxon>Fungi</taxon>
        <taxon>Dikarya</taxon>
        <taxon>Basidiomycota</taxon>
        <taxon>Agaricomycotina</taxon>
        <taxon>Agaricomycetes</taxon>
        <taxon>Agaricomycetidae</taxon>
        <taxon>Agaricales</taxon>
        <taxon>Schizophyllaceae</taxon>
        <taxon>Schizophyllum</taxon>
    </lineage>
</organism>
<dbReference type="VEuPathDB" id="FungiDB:SCHCODRAFT_01155753"/>
<keyword evidence="1" id="KW-1133">Transmembrane helix</keyword>
<reference evidence="2 3" key="1">
    <citation type="journal article" date="2010" name="Nat. Biotechnol.">
        <title>Genome sequence of the model mushroom Schizophyllum commune.</title>
        <authorList>
            <person name="Ohm R.A."/>
            <person name="de Jong J.F."/>
            <person name="Lugones L.G."/>
            <person name="Aerts A."/>
            <person name="Kothe E."/>
            <person name="Stajich J.E."/>
            <person name="de Vries R.P."/>
            <person name="Record E."/>
            <person name="Levasseur A."/>
            <person name="Baker S.E."/>
            <person name="Bartholomew K.A."/>
            <person name="Coutinho P.M."/>
            <person name="Erdmann S."/>
            <person name="Fowler T.J."/>
            <person name="Gathman A.C."/>
            <person name="Lombard V."/>
            <person name="Henrissat B."/>
            <person name="Knabe N."/>
            <person name="Kuees U."/>
            <person name="Lilly W.W."/>
            <person name="Lindquist E."/>
            <person name="Lucas S."/>
            <person name="Magnuson J.K."/>
            <person name="Piumi F."/>
            <person name="Raudaskoski M."/>
            <person name="Salamov A."/>
            <person name="Schmutz J."/>
            <person name="Schwarze F.W.M.R."/>
            <person name="vanKuyk P.A."/>
            <person name="Horton J.S."/>
            <person name="Grigoriev I.V."/>
            <person name="Woesten H.A.B."/>
        </authorList>
    </citation>
    <scope>NUCLEOTIDE SEQUENCE [LARGE SCALE GENOMIC DNA]</scope>
    <source>
        <strain evidence="3">H4-8 / FGSC 9210</strain>
    </source>
</reference>
<protein>
    <recommendedName>
        <fullName evidence="4">Non-ribosomal peptide synthetase</fullName>
    </recommendedName>
</protein>
<dbReference type="OrthoDB" id="3142841at2759"/>
<evidence type="ECO:0008006" key="4">
    <source>
        <dbReference type="Google" id="ProtNLM"/>
    </source>
</evidence>
<gene>
    <name evidence="2" type="ORF">SCHCODRAFT_57571</name>
</gene>
<feature type="transmembrane region" description="Helical" evidence="1">
    <location>
        <begin position="44"/>
        <end position="64"/>
    </location>
</feature>
<dbReference type="RefSeq" id="XP_003030624.1">
    <property type="nucleotide sequence ID" value="XM_003030578.1"/>
</dbReference>
<dbReference type="AlphaFoldDB" id="D8Q9T7"/>
<dbReference type="Proteomes" id="UP000007431">
    <property type="component" value="Unassembled WGS sequence"/>
</dbReference>
<sequence length="454" mass="51177">MPTFPVRSDTLSPEELAKIKPPRSRKRASQWIRFMIWYNMYKRLFTIIVLFNFIGMICAASGAWQYPREYTSGFVLGNLLIAVLVRTELFARFAYLVVTSLFAKWPPLWFRLGISSILQHLGGVHTGCAISGTMWLLFRICLVTVDSAKYNPAIIVTGFGNLICLVIAMTVAIPWIRNHHHNVFEGYHRLVGWLGVVFTWLFTVLSDSYDMKTHKFDASGASVVAHQEFWFLLFMTICILIPWFTVRKVPVEIEIPSPKVAILKFRRGMQQGMLARISHHPIMEYHAFGIISVSKDADCHYLVAGVQGDFTRGLVENPPTHLYTRELKITAISNTSTLYRRGVRVCTGTAIGAALATCIQNPNWYLVWIGSGQIATFGPTIAGLIHKHLHPGRVTIWDTKERGGRPDTAKMVSEICKIWEAECVIVTSNLKGSTEIMESLIGEGIPCFGTLFDF</sequence>
<evidence type="ECO:0000313" key="3">
    <source>
        <dbReference type="Proteomes" id="UP000007431"/>
    </source>
</evidence>
<feature type="transmembrane region" description="Helical" evidence="1">
    <location>
        <begin position="229"/>
        <end position="246"/>
    </location>
</feature>
<keyword evidence="3" id="KW-1185">Reference proteome</keyword>
<feature type="non-terminal residue" evidence="2">
    <location>
        <position position="454"/>
    </location>
</feature>
<dbReference type="KEGG" id="scm:SCHCO_01155753"/>
<dbReference type="PANTHER" id="PTHR33927:SF1">
    <property type="entry name" value="TRANSMEMBRANE PROTEIN"/>
    <property type="match status" value="1"/>
</dbReference>
<dbReference type="HOGENOM" id="CLU_005562_0_1_1"/>
<dbReference type="GeneID" id="9588476"/>
<proteinExistence type="predicted"/>
<evidence type="ECO:0000256" key="1">
    <source>
        <dbReference type="SAM" id="Phobius"/>
    </source>
</evidence>